<name>A0A934HPM7_9RHOB</name>
<dbReference type="CDD" id="cd14797">
    <property type="entry name" value="DUF302"/>
    <property type="match status" value="1"/>
</dbReference>
<keyword evidence="1" id="KW-0732">Signal</keyword>
<dbReference type="EMBL" id="JAEIJD010000001">
    <property type="protein sequence ID" value="MBI6628656.1"/>
    <property type="molecule type" value="Genomic_DNA"/>
</dbReference>
<dbReference type="AlphaFoldDB" id="A0A934HPM7"/>
<evidence type="ECO:0000313" key="3">
    <source>
        <dbReference type="EMBL" id="MBI6628656.1"/>
    </source>
</evidence>
<feature type="domain" description="DUF302" evidence="2">
    <location>
        <begin position="66"/>
        <end position="123"/>
    </location>
</feature>
<evidence type="ECO:0000313" key="4">
    <source>
        <dbReference type="Proteomes" id="UP000613255"/>
    </source>
</evidence>
<evidence type="ECO:0000259" key="2">
    <source>
        <dbReference type="Pfam" id="PF03625"/>
    </source>
</evidence>
<comment type="caution">
    <text evidence="3">The sequence shown here is derived from an EMBL/GenBank/DDBJ whole genome shotgun (WGS) entry which is preliminary data.</text>
</comment>
<gene>
    <name evidence="3" type="ORF">JAO82_02065</name>
</gene>
<sequence>MKITRLGLVLGLLIPTGFAMADAIEEREGWVVRPTEKTYSELVEAVKGATHANQMGVVTEAGPTQAAAGRGITIPGNRVIGVFNNDFAVKILNLSTAAMIEAPIRIYITENPDETATLSYKSPSHVLGPYLDEGGQPLADLAAALDDKFGQIADAAVK</sequence>
<keyword evidence="4" id="KW-1185">Reference proteome</keyword>
<dbReference type="Pfam" id="PF03625">
    <property type="entry name" value="DUF302"/>
    <property type="match status" value="1"/>
</dbReference>
<dbReference type="RefSeq" id="WP_198684661.1">
    <property type="nucleotide sequence ID" value="NZ_JAEIJD010000001.1"/>
</dbReference>
<proteinExistence type="predicted"/>
<evidence type="ECO:0000256" key="1">
    <source>
        <dbReference type="SAM" id="SignalP"/>
    </source>
</evidence>
<reference evidence="3" key="1">
    <citation type="submission" date="2020-12" db="EMBL/GenBank/DDBJ databases">
        <title>Pontibaca salina gen. nov., sp. nov., isolated from marine sediment.</title>
        <authorList>
            <person name="Bo J."/>
            <person name="Wang S."/>
            <person name="Song X."/>
            <person name="Du Z."/>
        </authorList>
    </citation>
    <scope>NUCLEOTIDE SEQUENCE</scope>
    <source>
        <strain evidence="3">S1109L</strain>
    </source>
</reference>
<feature type="chain" id="PRO_5037873416" evidence="1">
    <location>
        <begin position="22"/>
        <end position="158"/>
    </location>
</feature>
<dbReference type="InterPro" id="IPR035923">
    <property type="entry name" value="TT1751-like_sf"/>
</dbReference>
<protein>
    <submittedName>
        <fullName evidence="3">DUF302 domain-containing protein</fullName>
    </submittedName>
</protein>
<organism evidence="3 4">
    <name type="scientific">Pontibaca salina</name>
    <dbReference type="NCBI Taxonomy" id="2795731"/>
    <lineage>
        <taxon>Bacteria</taxon>
        <taxon>Pseudomonadati</taxon>
        <taxon>Pseudomonadota</taxon>
        <taxon>Alphaproteobacteria</taxon>
        <taxon>Rhodobacterales</taxon>
        <taxon>Roseobacteraceae</taxon>
        <taxon>Pontibaca</taxon>
    </lineage>
</organism>
<dbReference type="Gene3D" id="3.30.310.70">
    <property type="entry name" value="TT1751-like domain"/>
    <property type="match status" value="1"/>
</dbReference>
<dbReference type="SUPFAM" id="SSF103247">
    <property type="entry name" value="TT1751-like"/>
    <property type="match status" value="1"/>
</dbReference>
<dbReference type="Proteomes" id="UP000613255">
    <property type="component" value="Unassembled WGS sequence"/>
</dbReference>
<dbReference type="InterPro" id="IPR005180">
    <property type="entry name" value="DUF302"/>
</dbReference>
<accession>A0A934HPM7</accession>
<feature type="signal peptide" evidence="1">
    <location>
        <begin position="1"/>
        <end position="21"/>
    </location>
</feature>